<dbReference type="EMBL" id="JAWDID010000019">
    <property type="protein sequence ID" value="MDU0341078.1"/>
    <property type="molecule type" value="Genomic_DNA"/>
</dbReference>
<protein>
    <submittedName>
        <fullName evidence="2">Uncharacterized protein</fullName>
    </submittedName>
</protein>
<accession>A0ABU3S8I6</accession>
<gene>
    <name evidence="2" type="ORF">RKE40_14345</name>
</gene>
<feature type="transmembrane region" description="Helical" evidence="1">
    <location>
        <begin position="12"/>
        <end position="35"/>
    </location>
</feature>
<feature type="transmembrane region" description="Helical" evidence="1">
    <location>
        <begin position="75"/>
        <end position="98"/>
    </location>
</feature>
<feature type="transmembrane region" description="Helical" evidence="1">
    <location>
        <begin position="104"/>
        <end position="127"/>
    </location>
</feature>
<evidence type="ECO:0000256" key="1">
    <source>
        <dbReference type="SAM" id="Phobius"/>
    </source>
</evidence>
<evidence type="ECO:0000313" key="3">
    <source>
        <dbReference type="Proteomes" id="UP001254257"/>
    </source>
</evidence>
<comment type="caution">
    <text evidence="2">The sequence shown here is derived from an EMBL/GenBank/DDBJ whole genome shotgun (WGS) entry which is preliminary data.</text>
</comment>
<proteinExistence type="predicted"/>
<reference evidence="2 3" key="1">
    <citation type="submission" date="2023-09" db="EMBL/GenBank/DDBJ databases">
        <title>Whole genome shotgun sequencing (WGS) of Bosea sp. ZW T0_25, isolated from stored onions (Allium cepa).</title>
        <authorList>
            <person name="Stoll D.A."/>
            <person name="Huch M."/>
        </authorList>
    </citation>
    <scope>NUCLEOTIDE SEQUENCE [LARGE SCALE GENOMIC DNA]</scope>
    <source>
        <strain evidence="2 3">ZW T0_25</strain>
    </source>
</reference>
<feature type="transmembrane region" description="Helical" evidence="1">
    <location>
        <begin position="154"/>
        <end position="172"/>
    </location>
</feature>
<evidence type="ECO:0000313" key="2">
    <source>
        <dbReference type="EMBL" id="MDU0341078.1"/>
    </source>
</evidence>
<keyword evidence="1" id="KW-0812">Transmembrane</keyword>
<dbReference type="RefSeq" id="WP_316018912.1">
    <property type="nucleotide sequence ID" value="NZ_JAWDID010000019.1"/>
</dbReference>
<sequence>MDDLAPFYPTLIPLAFFFWGPALVMLLFWLVGLWARKLGVARALESDWDGFTKDDVEKLFAAYGERLRAAYRHKLLPADAAVALTYTIVGGFIIAGVSMRGYPWWVAALCGGGWLFGGLCDIAENLAVARLLDRYPKVEEGTVAFASGFTRIKLVLFALGVVGAIAAAYLAFRPLAA</sequence>
<name>A0ABU3S8I6_9HYPH</name>
<organism evidence="2 3">
    <name type="scientific">Bosea rubneri</name>
    <dbReference type="NCBI Taxonomy" id="3075434"/>
    <lineage>
        <taxon>Bacteria</taxon>
        <taxon>Pseudomonadati</taxon>
        <taxon>Pseudomonadota</taxon>
        <taxon>Alphaproteobacteria</taxon>
        <taxon>Hyphomicrobiales</taxon>
        <taxon>Boseaceae</taxon>
        <taxon>Bosea</taxon>
    </lineage>
</organism>
<dbReference type="Proteomes" id="UP001254257">
    <property type="component" value="Unassembled WGS sequence"/>
</dbReference>
<keyword evidence="1" id="KW-1133">Transmembrane helix</keyword>
<keyword evidence="3" id="KW-1185">Reference proteome</keyword>
<keyword evidence="1" id="KW-0472">Membrane</keyword>